<name>C9PPV0_9PAST</name>
<evidence type="ECO:0000259" key="10">
    <source>
        <dbReference type="Pfam" id="PF00662"/>
    </source>
</evidence>
<dbReference type="AlphaFoldDB" id="C9PPV0"/>
<proteinExistence type="predicted"/>
<evidence type="ECO:0000256" key="3">
    <source>
        <dbReference type="ARBA" id="ARBA00022692"/>
    </source>
</evidence>
<dbReference type="HOGENOM" id="CLU_007100_10_1_6"/>
<keyword evidence="6 8" id="KW-0472">Membrane</keyword>
<dbReference type="InterPro" id="IPR001516">
    <property type="entry name" value="Proton_antipo_N"/>
</dbReference>
<accession>C9PPV0</accession>
<feature type="transmembrane region" description="Helical" evidence="8">
    <location>
        <begin position="451"/>
        <end position="473"/>
    </location>
</feature>
<feature type="domain" description="NADH-Ubiquinone oxidoreductase (complex I) chain 5 N-terminal" evidence="10">
    <location>
        <begin position="64"/>
        <end position="98"/>
    </location>
</feature>
<feature type="transmembrane region" description="Helical" evidence="8">
    <location>
        <begin position="247"/>
        <end position="268"/>
    </location>
</feature>
<evidence type="ECO:0000313" key="11">
    <source>
        <dbReference type="EMBL" id="EEX50401.1"/>
    </source>
</evidence>
<gene>
    <name evidence="11" type="primary">hyfF</name>
    <name evidence="11" type="ORF">HMPREF0621_1024</name>
</gene>
<feature type="transmembrane region" description="Helical" evidence="8">
    <location>
        <begin position="369"/>
        <end position="389"/>
    </location>
</feature>
<comment type="subcellular location">
    <subcellularLocation>
        <location evidence="1">Cell membrane</location>
        <topology evidence="1">Multi-pass membrane protein</topology>
    </subcellularLocation>
    <subcellularLocation>
        <location evidence="7">Membrane</location>
        <topology evidence="7">Multi-pass membrane protein</topology>
    </subcellularLocation>
</comment>
<dbReference type="OrthoDB" id="9768329at2"/>
<dbReference type="PRINTS" id="PR01434">
    <property type="entry name" value="NADHDHGNASE5"/>
</dbReference>
<feature type="domain" description="NADH:quinone oxidoreductase/Mrp antiporter transmembrane" evidence="9">
    <location>
        <begin position="127"/>
        <end position="422"/>
    </location>
</feature>
<sequence length="508" mass="54815">MWINILLLAPLLIALACFVAARINSQNLSTSLHITGLILTALFSLKLGADVLSQGALSTEGHWFYVDSLSAIFVGIIGIVGLLAGLYSIGYMKKELELGEFNEQQYGNYYGFFHLFFFTMLLSVMTNNIVVMWVGIEATTLSSAFLVGAYGKRTSLEAAWKYIIICSVGVAFGLYGTLLVFADASNILADPEQAIFWTKINENATALDPHLIHLAFIFILIGFGTKCGLFPMHTWLPDAHSEAPSPVSAILSGILLNCAMLVVLRYYILTNKAVGPEFAQNLLLIFGIISVAIAALFIIAQRDIKRLLAYSSIENMGLIAVGFGIGGPLGVFAGLLHTINHSLAKTLLFCASGNILVKYHSRDMQDIKGLWKTMPITAVLFAGGALALSGVPPFNLFISELALVTAGITTGHIGLMIFCLILLTIVLAALAKMVLNTVLGEKPEHIETGEFSIITIVPMAALLGLMLMFGLYLCEPILQLLTSAVNIVLGQNNATLTDALLPWLPLNQ</sequence>
<reference evidence="11 12" key="1">
    <citation type="submission" date="2009-10" db="EMBL/GenBank/DDBJ databases">
        <authorList>
            <person name="Muzny D."/>
            <person name="Qin X."/>
            <person name="Deng J."/>
            <person name="Jiang H."/>
            <person name="Liu Y."/>
            <person name="Qu J."/>
            <person name="Song X.-Z."/>
            <person name="Zhang L."/>
            <person name="Thornton R."/>
            <person name="Coyle M."/>
            <person name="Francisco L."/>
            <person name="Jackson L."/>
            <person name="Javaid M."/>
            <person name="Korchina V."/>
            <person name="Kovar C."/>
            <person name="Mata R."/>
            <person name="Mathew T."/>
            <person name="Ngo R."/>
            <person name="Nguyen L."/>
            <person name="Nguyen N."/>
            <person name="Okwuonu G."/>
            <person name="Ongeri F."/>
            <person name="Pham C."/>
            <person name="Simmons D."/>
            <person name="Wilczek-Boney K."/>
            <person name="Hale W."/>
            <person name="Jakkamsetti A."/>
            <person name="Pham P."/>
            <person name="Ruth R."/>
            <person name="San Lucas F."/>
            <person name="Warren J."/>
            <person name="Zhang J."/>
            <person name="Zhao Z."/>
            <person name="Zhou C."/>
            <person name="Zhu D."/>
            <person name="Lee S."/>
            <person name="Bess C."/>
            <person name="Blankenburg K."/>
            <person name="Forbes L."/>
            <person name="Fu Q."/>
            <person name="Gubbala S."/>
            <person name="Hirani K."/>
            <person name="Jayaseelan J.C."/>
            <person name="Lara F."/>
            <person name="Munidasa M."/>
            <person name="Palculict T."/>
            <person name="Patil S."/>
            <person name="Pu L.-L."/>
            <person name="Saada N."/>
            <person name="Tang L."/>
            <person name="Weissenberger G."/>
            <person name="Zhu Y."/>
            <person name="Hemphill L."/>
            <person name="Shang Y."/>
            <person name="Youmans B."/>
            <person name="Ayvaz T."/>
            <person name="Ross M."/>
            <person name="Santibanez J."/>
            <person name="Aqrawi P."/>
            <person name="Gross S."/>
            <person name="Joshi V."/>
            <person name="Fowler G."/>
            <person name="Nazareth L."/>
            <person name="Reid J."/>
            <person name="Worley K."/>
            <person name="Petrosino J."/>
            <person name="Highlander S."/>
            <person name="Gibbs R."/>
        </authorList>
    </citation>
    <scope>NUCLEOTIDE SEQUENCE [LARGE SCALE GENOMIC DNA]</scope>
    <source>
        <strain evidence="11 12">ATCC 43325</strain>
    </source>
</reference>
<organism evidence="11 12">
    <name type="scientific">Pasteurella dagmatis ATCC 43325</name>
    <dbReference type="NCBI Taxonomy" id="667128"/>
    <lineage>
        <taxon>Bacteria</taxon>
        <taxon>Pseudomonadati</taxon>
        <taxon>Pseudomonadota</taxon>
        <taxon>Gammaproteobacteria</taxon>
        <taxon>Pasteurellales</taxon>
        <taxon>Pasteurellaceae</taxon>
        <taxon>Pasteurella</taxon>
    </lineage>
</organism>
<dbReference type="InterPro" id="IPR052175">
    <property type="entry name" value="ComplexI-like_HydComp"/>
</dbReference>
<evidence type="ECO:0000313" key="12">
    <source>
        <dbReference type="Proteomes" id="UP000005519"/>
    </source>
</evidence>
<feature type="transmembrane region" description="Helical" evidence="8">
    <location>
        <begin position="109"/>
        <end position="136"/>
    </location>
</feature>
<dbReference type="Pfam" id="PF00662">
    <property type="entry name" value="Proton_antipo_N"/>
    <property type="match status" value="1"/>
</dbReference>
<dbReference type="PANTHER" id="PTHR42682:SF5">
    <property type="entry name" value="HYDROGENASE-4 COMPONENT F"/>
    <property type="match status" value="1"/>
</dbReference>
<dbReference type="Proteomes" id="UP000005519">
    <property type="component" value="Unassembled WGS sequence"/>
</dbReference>
<dbReference type="GO" id="GO:0008901">
    <property type="term" value="F:ferredoxin hydrogenase activity"/>
    <property type="evidence" value="ECO:0007669"/>
    <property type="project" value="UniProtKB-EC"/>
</dbReference>
<dbReference type="PANTHER" id="PTHR42682">
    <property type="entry name" value="HYDROGENASE-4 COMPONENT F"/>
    <property type="match status" value="1"/>
</dbReference>
<comment type="caution">
    <text evidence="11">The sequence shown here is derived from an EMBL/GenBank/DDBJ whole genome shotgun (WGS) entry which is preliminary data.</text>
</comment>
<evidence type="ECO:0000256" key="5">
    <source>
        <dbReference type="ARBA" id="ARBA00023002"/>
    </source>
</evidence>
<keyword evidence="5 11" id="KW-0560">Oxidoreductase</keyword>
<evidence type="ECO:0000256" key="6">
    <source>
        <dbReference type="ARBA" id="ARBA00023136"/>
    </source>
</evidence>
<evidence type="ECO:0000259" key="9">
    <source>
        <dbReference type="Pfam" id="PF00361"/>
    </source>
</evidence>
<feature type="transmembrane region" description="Helical" evidence="8">
    <location>
        <begin position="280"/>
        <end position="300"/>
    </location>
</feature>
<dbReference type="InterPro" id="IPR001750">
    <property type="entry name" value="ND/Mrp_TM"/>
</dbReference>
<keyword evidence="4 8" id="KW-1133">Transmembrane helix</keyword>
<feature type="transmembrane region" description="Helical" evidence="8">
    <location>
        <begin position="211"/>
        <end position="235"/>
    </location>
</feature>
<keyword evidence="2" id="KW-1003">Cell membrane</keyword>
<keyword evidence="3 7" id="KW-0812">Transmembrane</keyword>
<feature type="transmembrane region" description="Helical" evidence="8">
    <location>
        <begin position="64"/>
        <end position="89"/>
    </location>
</feature>
<dbReference type="GO" id="GO:0005886">
    <property type="term" value="C:plasma membrane"/>
    <property type="evidence" value="ECO:0007669"/>
    <property type="project" value="UniProtKB-SubCell"/>
</dbReference>
<evidence type="ECO:0000256" key="7">
    <source>
        <dbReference type="RuleBase" id="RU000320"/>
    </source>
</evidence>
<dbReference type="RefSeq" id="WP_005764544.1">
    <property type="nucleotide sequence ID" value="NZ_GG704813.1"/>
</dbReference>
<feature type="transmembrane region" description="Helical" evidence="8">
    <location>
        <begin position="312"/>
        <end position="333"/>
    </location>
</feature>
<dbReference type="EMBL" id="ACZR01000011">
    <property type="protein sequence ID" value="EEX50401.1"/>
    <property type="molecule type" value="Genomic_DNA"/>
</dbReference>
<dbReference type="EC" id="1.12.7.2" evidence="11"/>
<evidence type="ECO:0000256" key="4">
    <source>
        <dbReference type="ARBA" id="ARBA00022989"/>
    </source>
</evidence>
<feature type="transmembrane region" description="Helical" evidence="8">
    <location>
        <begin position="401"/>
        <end position="430"/>
    </location>
</feature>
<evidence type="ECO:0000256" key="1">
    <source>
        <dbReference type="ARBA" id="ARBA00004651"/>
    </source>
</evidence>
<evidence type="ECO:0000256" key="8">
    <source>
        <dbReference type="SAM" id="Phobius"/>
    </source>
</evidence>
<dbReference type="NCBIfam" id="NF005044">
    <property type="entry name" value="PRK06458.1-4"/>
    <property type="match status" value="1"/>
</dbReference>
<dbReference type="STRING" id="667128.HMPREF0621_1024"/>
<feature type="transmembrane region" description="Helical" evidence="8">
    <location>
        <begin position="162"/>
        <end position="182"/>
    </location>
</feature>
<dbReference type="Pfam" id="PF00361">
    <property type="entry name" value="Proton_antipo_M"/>
    <property type="match status" value="1"/>
</dbReference>
<evidence type="ECO:0000256" key="2">
    <source>
        <dbReference type="ARBA" id="ARBA00022475"/>
    </source>
</evidence>
<protein>
    <submittedName>
        <fullName evidence="11">Hydrogenase 4 subunit F</fullName>
        <ecNumber evidence="11">1.12.7.2</ecNumber>
    </submittedName>
</protein>
<keyword evidence="12" id="KW-1185">Reference proteome</keyword>